<dbReference type="SUPFAM" id="SSF53822">
    <property type="entry name" value="Periplasmic binding protein-like I"/>
    <property type="match status" value="1"/>
</dbReference>
<keyword evidence="2" id="KW-1185">Reference proteome</keyword>
<dbReference type="EnsemblBacteria" id="ACZ18298">
    <property type="protein sequence ID" value="ACZ18298"/>
    <property type="gene ID" value="Taci_0058"/>
</dbReference>
<dbReference type="eggNOG" id="COG0683">
    <property type="taxonomic scope" value="Bacteria"/>
</dbReference>
<dbReference type="EMBL" id="CP001818">
    <property type="protein sequence ID" value="ACZ18298.1"/>
    <property type="molecule type" value="Genomic_DNA"/>
</dbReference>
<dbReference type="Proteomes" id="UP000002030">
    <property type="component" value="Chromosome"/>
</dbReference>
<reference evidence="1 2" key="1">
    <citation type="journal article" date="2009" name="Stand. Genomic Sci.">
        <title>Complete genome sequence of Thermanaerovibrio acidaminovorans type strain (Su883).</title>
        <authorList>
            <person name="Chovatia M."/>
            <person name="Sikorski J."/>
            <person name="Schroder M."/>
            <person name="Lapidus A."/>
            <person name="Nolan M."/>
            <person name="Tice H."/>
            <person name="Glavina Del Rio T."/>
            <person name="Copeland A."/>
            <person name="Cheng J.F."/>
            <person name="Lucas S."/>
            <person name="Chen F."/>
            <person name="Bruce D."/>
            <person name="Goodwin L."/>
            <person name="Pitluck S."/>
            <person name="Ivanova N."/>
            <person name="Mavromatis K."/>
            <person name="Ovchinnikova G."/>
            <person name="Pati A."/>
            <person name="Chen A."/>
            <person name="Palaniappan K."/>
            <person name="Land M."/>
            <person name="Hauser L."/>
            <person name="Chang Y.J."/>
            <person name="Jeffries C.D."/>
            <person name="Chain P."/>
            <person name="Saunders E."/>
            <person name="Detter J.C."/>
            <person name="Brettin T."/>
            <person name="Rohde M."/>
            <person name="Goker M."/>
            <person name="Spring S."/>
            <person name="Bristow J."/>
            <person name="Markowitz V."/>
            <person name="Hugenholtz P."/>
            <person name="Kyrpides N.C."/>
            <person name="Klenk H.P."/>
            <person name="Eisen J.A."/>
        </authorList>
    </citation>
    <scope>NUCLEOTIDE SEQUENCE [LARGE SCALE GENOMIC DNA]</scope>
    <source>
        <strain evidence="2">ATCC 49978 / DSM 6589 / Su883</strain>
    </source>
</reference>
<dbReference type="STRING" id="525903.Taci_0058"/>
<dbReference type="InterPro" id="IPR028082">
    <property type="entry name" value="Peripla_BP_I"/>
</dbReference>
<dbReference type="HOGENOM" id="CLU_757880_0_0_0"/>
<dbReference type="OrthoDB" id="3933at2"/>
<dbReference type="AlphaFoldDB" id="D1B7P5"/>
<accession>D1B7P5</accession>
<organism evidence="1 2">
    <name type="scientific">Thermanaerovibrio acidaminovorans (strain ATCC 49978 / DSM 6589 / Su883)</name>
    <name type="common">Selenomonas acidaminovorans</name>
    <dbReference type="NCBI Taxonomy" id="525903"/>
    <lineage>
        <taxon>Bacteria</taxon>
        <taxon>Thermotogati</taxon>
        <taxon>Synergistota</taxon>
        <taxon>Synergistia</taxon>
        <taxon>Synergistales</taxon>
        <taxon>Synergistaceae</taxon>
        <taxon>Thermanaerovibrio</taxon>
    </lineage>
</organism>
<proteinExistence type="predicted"/>
<evidence type="ECO:0000313" key="2">
    <source>
        <dbReference type="Proteomes" id="UP000002030"/>
    </source>
</evidence>
<protein>
    <submittedName>
        <fullName evidence="1">ABC-type branched-chain amino acid transport systems periplasmic component-like protein</fullName>
    </submittedName>
</protein>
<name>D1B7P5_THEAS</name>
<sequence length="376" mass="40174">MVPKLRLPKLGMNPRLLRHVLGGLLVLSLVFMAWRLMGPKDVVVALWFEDKGGGAALSREVQQSTLFALEYFNLARRGWGYRLRPLVVTGKDDREALEAIRGANASAVICGATSGFVARILPLLNQAKVPAIATNANAPSLAVEGDVLYRYSGPSGALEAGELARDLGGFQRYLAVIDGSNSVYSRGQLEGFAKGLGRDPVRVMEGDPGVMFERFRKELMVGDYDGLYLALPAYYTGIYLNMAWSLRDMGAVTSGWGVSSVSAALAGPNGTAWSVVFSPVELDMGHPFLRFLKGRIAGLPVLPALDSAYGAVSMLADALSSGGPGPQGVLRGLQGLRTVRALRGDYPLDAAGDAMLPLHRVILEDGVWRDRGGAGR</sequence>
<dbReference type="KEGG" id="tai:Taci_0058"/>
<dbReference type="Gene3D" id="3.40.50.2300">
    <property type="match status" value="2"/>
</dbReference>
<evidence type="ECO:0000313" key="1">
    <source>
        <dbReference type="EMBL" id="ACZ18298.1"/>
    </source>
</evidence>
<gene>
    <name evidence="1" type="ordered locus">Taci_0058</name>
</gene>